<evidence type="ECO:0000313" key="1">
    <source>
        <dbReference type="EMBL" id="KRG76376.1"/>
    </source>
</evidence>
<evidence type="ECO:0000313" key="2">
    <source>
        <dbReference type="Proteomes" id="UP000051386"/>
    </source>
</evidence>
<sequence>MHCGFDPSVPPEQRGHYPPAECLRCQSPMQFGGTLQLHEGTRMWPVLMGNIGELLVDRRRFETFLCSGCGKVEFFMPPDP</sequence>
<dbReference type="AlphaFoldDB" id="A0A0R0DGC8"/>
<comment type="caution">
    <text evidence="1">The sequence shown here is derived from an EMBL/GenBank/DDBJ whole genome shotgun (WGS) entry which is preliminary data.</text>
</comment>
<organism evidence="1 2">
    <name type="scientific">Stenotrophomonas chelatiphaga</name>
    <dbReference type="NCBI Taxonomy" id="517011"/>
    <lineage>
        <taxon>Bacteria</taxon>
        <taxon>Pseudomonadati</taxon>
        <taxon>Pseudomonadota</taxon>
        <taxon>Gammaproteobacteria</taxon>
        <taxon>Lysobacterales</taxon>
        <taxon>Lysobacteraceae</taxon>
        <taxon>Stenotrophomonas</taxon>
    </lineage>
</organism>
<dbReference type="PATRIC" id="fig|517011.3.peg.3493"/>
<protein>
    <submittedName>
        <fullName evidence="1">Uncharacterized protein</fullName>
    </submittedName>
</protein>
<name>A0A0R0DGC8_9GAMM</name>
<keyword evidence="2" id="KW-1185">Reference proteome</keyword>
<accession>A0A0R0DGC8</accession>
<gene>
    <name evidence="1" type="ORF">ABB28_03690</name>
</gene>
<dbReference type="Proteomes" id="UP000051386">
    <property type="component" value="Unassembled WGS sequence"/>
</dbReference>
<dbReference type="EMBL" id="LDJK01000009">
    <property type="protein sequence ID" value="KRG76376.1"/>
    <property type="molecule type" value="Genomic_DNA"/>
</dbReference>
<reference evidence="1 2" key="1">
    <citation type="submission" date="2015-05" db="EMBL/GenBank/DDBJ databases">
        <title>Genome sequencing and analysis of members of genus Stenotrophomonas.</title>
        <authorList>
            <person name="Patil P.P."/>
            <person name="Midha S."/>
            <person name="Patil P.B."/>
        </authorList>
    </citation>
    <scope>NUCLEOTIDE SEQUENCE [LARGE SCALE GENOMIC DNA]</scope>
    <source>
        <strain evidence="1 2">DSM 21508</strain>
    </source>
</reference>
<proteinExistence type="predicted"/>